<dbReference type="EMBL" id="ML213508">
    <property type="protein sequence ID" value="TFK53152.1"/>
    <property type="molecule type" value="Genomic_DNA"/>
</dbReference>
<sequence length="331" mass="36750">MSRKRVPAALHSELSEYASLLRALRTSSTLDLTGHLTHPSSAQDEGDNVDSEDDFSLDGEDSRSQVNLDQLDCLREPSPEDAPEESEREKEAGPSTSPSPQRQHRKKSDKKGKGKQVEFDMSDVTPSPSKRRRRDTWTRWPLLAGDVHIPEWSLEDEIRSAAMQTLSQQLLLEFATTSEQAEAEIADDETVPLDALVFSASEHLAHLLSALAAHFPLVEKSMQNRVKPIGWTTVLEVAASSGFADAKTVERLRTRLESIYPRSRPVEPNTIARIELADSHKRNFSELCAAEDLSFLSLPGAQVGKTPLKRPKGKDCIARILCSSDLSSPFW</sequence>
<feature type="compositionally biased region" description="Basic residues" evidence="1">
    <location>
        <begin position="102"/>
        <end position="114"/>
    </location>
</feature>
<dbReference type="Proteomes" id="UP000305948">
    <property type="component" value="Unassembled WGS sequence"/>
</dbReference>
<gene>
    <name evidence="2" type="ORF">OE88DRAFT_1626974</name>
</gene>
<protein>
    <submittedName>
        <fullName evidence="2">Uncharacterized protein</fullName>
    </submittedName>
</protein>
<feature type="compositionally biased region" description="Acidic residues" evidence="1">
    <location>
        <begin position="44"/>
        <end position="59"/>
    </location>
</feature>
<evidence type="ECO:0000256" key="1">
    <source>
        <dbReference type="SAM" id="MobiDB-lite"/>
    </source>
</evidence>
<name>A0A5C3N7D3_9AGAM</name>
<dbReference type="OrthoDB" id="3260379at2759"/>
<dbReference type="AlphaFoldDB" id="A0A5C3N7D3"/>
<accession>A0A5C3N7D3</accession>
<proteinExistence type="predicted"/>
<evidence type="ECO:0000313" key="3">
    <source>
        <dbReference type="Proteomes" id="UP000305948"/>
    </source>
</evidence>
<evidence type="ECO:0000313" key="2">
    <source>
        <dbReference type="EMBL" id="TFK53152.1"/>
    </source>
</evidence>
<keyword evidence="3" id="KW-1185">Reference proteome</keyword>
<feature type="region of interest" description="Disordered" evidence="1">
    <location>
        <begin position="32"/>
        <end position="134"/>
    </location>
</feature>
<organism evidence="2 3">
    <name type="scientific">Heliocybe sulcata</name>
    <dbReference type="NCBI Taxonomy" id="5364"/>
    <lineage>
        <taxon>Eukaryota</taxon>
        <taxon>Fungi</taxon>
        <taxon>Dikarya</taxon>
        <taxon>Basidiomycota</taxon>
        <taxon>Agaricomycotina</taxon>
        <taxon>Agaricomycetes</taxon>
        <taxon>Gloeophyllales</taxon>
        <taxon>Gloeophyllaceae</taxon>
        <taxon>Heliocybe</taxon>
    </lineage>
</organism>
<reference evidence="2 3" key="1">
    <citation type="journal article" date="2019" name="Nat. Ecol. Evol.">
        <title>Megaphylogeny resolves global patterns of mushroom evolution.</title>
        <authorList>
            <person name="Varga T."/>
            <person name="Krizsan K."/>
            <person name="Foldi C."/>
            <person name="Dima B."/>
            <person name="Sanchez-Garcia M."/>
            <person name="Sanchez-Ramirez S."/>
            <person name="Szollosi G.J."/>
            <person name="Szarkandi J.G."/>
            <person name="Papp V."/>
            <person name="Albert L."/>
            <person name="Andreopoulos W."/>
            <person name="Angelini C."/>
            <person name="Antonin V."/>
            <person name="Barry K.W."/>
            <person name="Bougher N.L."/>
            <person name="Buchanan P."/>
            <person name="Buyck B."/>
            <person name="Bense V."/>
            <person name="Catcheside P."/>
            <person name="Chovatia M."/>
            <person name="Cooper J."/>
            <person name="Damon W."/>
            <person name="Desjardin D."/>
            <person name="Finy P."/>
            <person name="Geml J."/>
            <person name="Haridas S."/>
            <person name="Hughes K."/>
            <person name="Justo A."/>
            <person name="Karasinski D."/>
            <person name="Kautmanova I."/>
            <person name="Kiss B."/>
            <person name="Kocsube S."/>
            <person name="Kotiranta H."/>
            <person name="LaButti K.M."/>
            <person name="Lechner B.E."/>
            <person name="Liimatainen K."/>
            <person name="Lipzen A."/>
            <person name="Lukacs Z."/>
            <person name="Mihaltcheva S."/>
            <person name="Morgado L.N."/>
            <person name="Niskanen T."/>
            <person name="Noordeloos M.E."/>
            <person name="Ohm R.A."/>
            <person name="Ortiz-Santana B."/>
            <person name="Ovrebo C."/>
            <person name="Racz N."/>
            <person name="Riley R."/>
            <person name="Savchenko A."/>
            <person name="Shiryaev A."/>
            <person name="Soop K."/>
            <person name="Spirin V."/>
            <person name="Szebenyi C."/>
            <person name="Tomsovsky M."/>
            <person name="Tulloss R.E."/>
            <person name="Uehling J."/>
            <person name="Grigoriev I.V."/>
            <person name="Vagvolgyi C."/>
            <person name="Papp T."/>
            <person name="Martin F.M."/>
            <person name="Miettinen O."/>
            <person name="Hibbett D.S."/>
            <person name="Nagy L.G."/>
        </authorList>
    </citation>
    <scope>NUCLEOTIDE SEQUENCE [LARGE SCALE GENOMIC DNA]</scope>
    <source>
        <strain evidence="2 3">OMC1185</strain>
    </source>
</reference>